<evidence type="ECO:0000313" key="1">
    <source>
        <dbReference type="EMBL" id="KJY55470.1"/>
    </source>
</evidence>
<dbReference type="PATRIC" id="fig|1218493.3.peg.1169"/>
<reference evidence="1 2" key="1">
    <citation type="submission" date="2014-12" db="EMBL/GenBank/DDBJ databases">
        <title>Comparative genomics of the lactic acid bacteria isolated from the honey bee gut.</title>
        <authorList>
            <person name="Ellegaard K.M."/>
            <person name="Tamarit D."/>
            <person name="Javelind E."/>
            <person name="Olofsson T."/>
            <person name="Andersson S.G."/>
            <person name="Vasquez A."/>
        </authorList>
    </citation>
    <scope>NUCLEOTIDE SEQUENCE [LARGE SCALE GENOMIC DNA]</scope>
    <source>
        <strain evidence="1 2">Biut2</strain>
    </source>
</reference>
<gene>
    <name evidence="1" type="ORF">JF76_11130</name>
</gene>
<dbReference type="AlphaFoldDB" id="A0A0F4LA47"/>
<dbReference type="HOGENOM" id="CLU_1784418_0_0_9"/>
<sequence>MKLKKTLVRLVSILILVATGLVFSSKVEAKYVGHNATPTELRGTWYEYKGHNKWNHIKITKHAFIQNGQVLCSLNKKGYKKLHVTRYKQNGRPYYVLNKFNYHYQEVGSFWLSKRKIYGKRVMKSYYNMGYFSVYTRNKIKHDYSYQTKGNYKKQLGK</sequence>
<proteinExistence type="predicted"/>
<dbReference type="Proteomes" id="UP000033533">
    <property type="component" value="Unassembled WGS sequence"/>
</dbReference>
<dbReference type="RefSeq" id="WP_045928187.1">
    <property type="nucleotide sequence ID" value="NZ_JBHSZS010000025.1"/>
</dbReference>
<organism evidence="1 2">
    <name type="scientific">Lactobacillus kullabergensis</name>
    <dbReference type="NCBI Taxonomy" id="1218493"/>
    <lineage>
        <taxon>Bacteria</taxon>
        <taxon>Bacillati</taxon>
        <taxon>Bacillota</taxon>
        <taxon>Bacilli</taxon>
        <taxon>Lactobacillales</taxon>
        <taxon>Lactobacillaceae</taxon>
        <taxon>Lactobacillus</taxon>
    </lineage>
</organism>
<name>A0A0F4LA47_9LACO</name>
<accession>A0A0F4LA47</accession>
<comment type="caution">
    <text evidence="1">The sequence shown here is derived from an EMBL/GenBank/DDBJ whole genome shotgun (WGS) entry which is preliminary data.</text>
</comment>
<protein>
    <submittedName>
        <fullName evidence="1">Uncharacterized protein</fullName>
    </submittedName>
</protein>
<dbReference type="EMBL" id="JXBY01000019">
    <property type="protein sequence ID" value="KJY55470.1"/>
    <property type="molecule type" value="Genomic_DNA"/>
</dbReference>
<evidence type="ECO:0000313" key="2">
    <source>
        <dbReference type="Proteomes" id="UP000033533"/>
    </source>
</evidence>
<dbReference type="OrthoDB" id="2307058at2"/>